<keyword evidence="4" id="KW-0547">Nucleotide-binding</keyword>
<gene>
    <name evidence="11" type="ORF">CVT26_009750</name>
</gene>
<dbReference type="STRING" id="231916.A0A409YIU0"/>
<evidence type="ECO:0000256" key="1">
    <source>
        <dbReference type="ARBA" id="ARBA00012513"/>
    </source>
</evidence>
<reference evidence="11 12" key="1">
    <citation type="journal article" date="2018" name="Evol. Lett.">
        <title>Horizontal gene cluster transfer increased hallucinogenic mushroom diversity.</title>
        <authorList>
            <person name="Reynolds H.T."/>
            <person name="Vijayakumar V."/>
            <person name="Gluck-Thaler E."/>
            <person name="Korotkin H.B."/>
            <person name="Matheny P.B."/>
            <person name="Slot J.C."/>
        </authorList>
    </citation>
    <scope>NUCLEOTIDE SEQUENCE [LARGE SCALE GENOMIC DNA]</scope>
    <source>
        <strain evidence="11 12">SRW20</strain>
    </source>
</reference>
<keyword evidence="12" id="KW-1185">Reference proteome</keyword>
<evidence type="ECO:0000256" key="3">
    <source>
        <dbReference type="ARBA" id="ARBA00022679"/>
    </source>
</evidence>
<evidence type="ECO:0000256" key="4">
    <source>
        <dbReference type="ARBA" id="ARBA00022741"/>
    </source>
</evidence>
<keyword evidence="5" id="KW-0418">Kinase</keyword>
<proteinExistence type="predicted"/>
<dbReference type="EMBL" id="NHYE01000803">
    <property type="protein sequence ID" value="PPR02904.1"/>
    <property type="molecule type" value="Genomic_DNA"/>
</dbReference>
<dbReference type="PANTHER" id="PTHR37171">
    <property type="entry name" value="SERINE/THREONINE-PROTEIN KINASE YRZF-RELATED"/>
    <property type="match status" value="1"/>
</dbReference>
<dbReference type="InterPro" id="IPR018934">
    <property type="entry name" value="RIO_dom"/>
</dbReference>
<dbReference type="Pfam" id="PF01163">
    <property type="entry name" value="RIO1"/>
    <property type="match status" value="1"/>
</dbReference>
<dbReference type="EC" id="2.7.11.1" evidence="1"/>
<dbReference type="Gene3D" id="1.10.510.10">
    <property type="entry name" value="Transferase(Phosphotransferase) domain 1"/>
    <property type="match status" value="1"/>
</dbReference>
<accession>A0A409YIU0</accession>
<dbReference type="PANTHER" id="PTHR37171:SF1">
    <property type="entry name" value="SERINE_THREONINE-PROTEIN KINASE YRZF-RELATED"/>
    <property type="match status" value="1"/>
</dbReference>
<evidence type="ECO:0000313" key="11">
    <source>
        <dbReference type="EMBL" id="PPR02904.1"/>
    </source>
</evidence>
<evidence type="ECO:0000256" key="8">
    <source>
        <dbReference type="ARBA" id="ARBA00048679"/>
    </source>
</evidence>
<evidence type="ECO:0000313" key="12">
    <source>
        <dbReference type="Proteomes" id="UP000284706"/>
    </source>
</evidence>
<dbReference type="GO" id="GO:0005524">
    <property type="term" value="F:ATP binding"/>
    <property type="evidence" value="ECO:0007669"/>
    <property type="project" value="UniProtKB-KW"/>
</dbReference>
<evidence type="ECO:0000256" key="7">
    <source>
        <dbReference type="ARBA" id="ARBA00047899"/>
    </source>
</evidence>
<dbReference type="InterPro" id="IPR052396">
    <property type="entry name" value="Meiotic_Drive_Suppr_Kinase"/>
</dbReference>
<comment type="catalytic activity">
    <reaction evidence="7">
        <text>L-threonyl-[protein] + ATP = O-phospho-L-threonyl-[protein] + ADP + H(+)</text>
        <dbReference type="Rhea" id="RHEA:46608"/>
        <dbReference type="Rhea" id="RHEA-COMP:11060"/>
        <dbReference type="Rhea" id="RHEA-COMP:11605"/>
        <dbReference type="ChEBI" id="CHEBI:15378"/>
        <dbReference type="ChEBI" id="CHEBI:30013"/>
        <dbReference type="ChEBI" id="CHEBI:30616"/>
        <dbReference type="ChEBI" id="CHEBI:61977"/>
        <dbReference type="ChEBI" id="CHEBI:456216"/>
        <dbReference type="EC" id="2.7.11.1"/>
    </reaction>
</comment>
<evidence type="ECO:0000256" key="5">
    <source>
        <dbReference type="ARBA" id="ARBA00022777"/>
    </source>
</evidence>
<organism evidence="11 12">
    <name type="scientific">Gymnopilus dilepis</name>
    <dbReference type="NCBI Taxonomy" id="231916"/>
    <lineage>
        <taxon>Eukaryota</taxon>
        <taxon>Fungi</taxon>
        <taxon>Dikarya</taxon>
        <taxon>Basidiomycota</taxon>
        <taxon>Agaricomycotina</taxon>
        <taxon>Agaricomycetes</taxon>
        <taxon>Agaricomycetidae</taxon>
        <taxon>Agaricales</taxon>
        <taxon>Agaricineae</taxon>
        <taxon>Hymenogastraceae</taxon>
        <taxon>Gymnopilus</taxon>
    </lineage>
</organism>
<keyword evidence="6" id="KW-0067">ATP-binding</keyword>
<comment type="catalytic activity">
    <reaction evidence="8">
        <text>L-seryl-[protein] + ATP = O-phospho-L-seryl-[protein] + ADP + H(+)</text>
        <dbReference type="Rhea" id="RHEA:17989"/>
        <dbReference type="Rhea" id="RHEA-COMP:9863"/>
        <dbReference type="Rhea" id="RHEA-COMP:11604"/>
        <dbReference type="ChEBI" id="CHEBI:15378"/>
        <dbReference type="ChEBI" id="CHEBI:29999"/>
        <dbReference type="ChEBI" id="CHEBI:30616"/>
        <dbReference type="ChEBI" id="CHEBI:83421"/>
        <dbReference type="ChEBI" id="CHEBI:456216"/>
        <dbReference type="EC" id="2.7.11.1"/>
    </reaction>
</comment>
<evidence type="ECO:0000256" key="9">
    <source>
        <dbReference type="SAM" id="MobiDB-lite"/>
    </source>
</evidence>
<evidence type="ECO:0000256" key="2">
    <source>
        <dbReference type="ARBA" id="ARBA00022527"/>
    </source>
</evidence>
<sequence length="288" mass="32265">MAQGDAPVPSEISDEVSDPINSTNMSTDVLSMYVPIGDDEEECEYRIRFGNQIKYITVDGGAIEQDKRSFPPDLLAALPKLPRGDWVTARIFKAANKDTLSYELSHRMLNGVNTLWHPTRIDILSLTRTICHSSWVYTVTLPPNFGAQTAILKFARFEFEVYGIEKETALYEIIQSRCPGVGPAFLGHVTEQGRAMGFLIEFLEGRWAGIEDLAKCQEAVKKLHSQGILHGDLNRYNFIVSDEGQVRLIDFADAKLNASEEDMQKEYDSLPERLVEESGLGKPITHPV</sequence>
<feature type="region of interest" description="Disordered" evidence="9">
    <location>
        <begin position="1"/>
        <end position="24"/>
    </location>
</feature>
<dbReference type="Proteomes" id="UP000284706">
    <property type="component" value="Unassembled WGS sequence"/>
</dbReference>
<feature type="domain" description="RIO-type" evidence="10">
    <location>
        <begin position="217"/>
        <end position="254"/>
    </location>
</feature>
<dbReference type="InParanoid" id="A0A409YIU0"/>
<keyword evidence="3" id="KW-0808">Transferase</keyword>
<dbReference type="OrthoDB" id="2687876at2759"/>
<dbReference type="AlphaFoldDB" id="A0A409YIU0"/>
<name>A0A409YIU0_9AGAR</name>
<evidence type="ECO:0000256" key="6">
    <source>
        <dbReference type="ARBA" id="ARBA00022840"/>
    </source>
</evidence>
<dbReference type="SUPFAM" id="SSF56112">
    <property type="entry name" value="Protein kinase-like (PK-like)"/>
    <property type="match status" value="1"/>
</dbReference>
<keyword evidence="2" id="KW-0723">Serine/threonine-protein kinase</keyword>
<comment type="caution">
    <text evidence="11">The sequence shown here is derived from an EMBL/GenBank/DDBJ whole genome shotgun (WGS) entry which is preliminary data.</text>
</comment>
<evidence type="ECO:0000259" key="10">
    <source>
        <dbReference type="Pfam" id="PF01163"/>
    </source>
</evidence>
<dbReference type="GO" id="GO:0004674">
    <property type="term" value="F:protein serine/threonine kinase activity"/>
    <property type="evidence" value="ECO:0007669"/>
    <property type="project" value="UniProtKB-KW"/>
</dbReference>
<protein>
    <recommendedName>
        <fullName evidence="1">non-specific serine/threonine protein kinase</fullName>
        <ecNumber evidence="1">2.7.11.1</ecNumber>
    </recommendedName>
</protein>
<dbReference type="InterPro" id="IPR011009">
    <property type="entry name" value="Kinase-like_dom_sf"/>
</dbReference>